<proteinExistence type="predicted"/>
<organism evidence="1">
    <name type="scientific">uncultured Caudovirales phage</name>
    <dbReference type="NCBI Taxonomy" id="2100421"/>
    <lineage>
        <taxon>Viruses</taxon>
        <taxon>Duplodnaviria</taxon>
        <taxon>Heunggongvirae</taxon>
        <taxon>Uroviricota</taxon>
        <taxon>Caudoviricetes</taxon>
        <taxon>Peduoviridae</taxon>
        <taxon>Maltschvirus</taxon>
        <taxon>Maltschvirus maltsch</taxon>
    </lineage>
</organism>
<name>A0A6J5S4G3_9CAUD</name>
<evidence type="ECO:0000313" key="1">
    <source>
        <dbReference type="EMBL" id="CAB4203432.1"/>
    </source>
</evidence>
<dbReference type="EMBL" id="LR797331">
    <property type="protein sequence ID" value="CAB4203432.1"/>
    <property type="molecule type" value="Genomic_DNA"/>
</dbReference>
<sequence>MHLKLAVSSVLSSDDAGAGELGTIATPLVKEATSSMYEGSTRTYRVASGVSNQGLDLAGLAEVRYVAIKSDVTVTVRFNGTESITIKPPTDFEFGWLLVNTNGITAIDVSNASGDLATLTVQLGGDVT</sequence>
<gene>
    <name evidence="1" type="ORF">UFOVP1382_48</name>
</gene>
<protein>
    <submittedName>
        <fullName evidence="1">Uncharacterized protein</fullName>
    </submittedName>
</protein>
<accession>A0A6J5S4G3</accession>
<reference evidence="1" key="1">
    <citation type="submission" date="2020-05" db="EMBL/GenBank/DDBJ databases">
        <authorList>
            <person name="Chiriac C."/>
            <person name="Salcher M."/>
            <person name="Ghai R."/>
            <person name="Kavagutti S V."/>
        </authorList>
    </citation>
    <scope>NUCLEOTIDE SEQUENCE</scope>
</reference>